<reference evidence="3" key="1">
    <citation type="submission" date="2021-07" db="EMBL/GenBank/DDBJ databases">
        <authorList>
            <person name="Durling M."/>
        </authorList>
    </citation>
    <scope>NUCLEOTIDE SEQUENCE</scope>
</reference>
<dbReference type="EMBL" id="CAJVRM010000132">
    <property type="protein sequence ID" value="CAG8975319.1"/>
    <property type="molecule type" value="Genomic_DNA"/>
</dbReference>
<feature type="region of interest" description="Disordered" evidence="1">
    <location>
        <begin position="155"/>
        <end position="188"/>
    </location>
</feature>
<evidence type="ECO:0000313" key="4">
    <source>
        <dbReference type="Proteomes" id="UP000701801"/>
    </source>
</evidence>
<feature type="compositionally biased region" description="Low complexity" evidence="1">
    <location>
        <begin position="81"/>
        <end position="92"/>
    </location>
</feature>
<organism evidence="3 4">
    <name type="scientific">Hymenoscyphus albidus</name>
    <dbReference type="NCBI Taxonomy" id="595503"/>
    <lineage>
        <taxon>Eukaryota</taxon>
        <taxon>Fungi</taxon>
        <taxon>Dikarya</taxon>
        <taxon>Ascomycota</taxon>
        <taxon>Pezizomycotina</taxon>
        <taxon>Leotiomycetes</taxon>
        <taxon>Helotiales</taxon>
        <taxon>Helotiaceae</taxon>
        <taxon>Hymenoscyphus</taxon>
    </lineage>
</organism>
<keyword evidence="2" id="KW-0472">Membrane</keyword>
<accession>A0A9N9LHJ3</accession>
<gene>
    <name evidence="3" type="ORF">HYALB_00010562</name>
</gene>
<dbReference type="OrthoDB" id="10558379at2759"/>
<feature type="compositionally biased region" description="Low complexity" evidence="1">
    <location>
        <begin position="54"/>
        <end position="68"/>
    </location>
</feature>
<comment type="caution">
    <text evidence="3">The sequence shown here is derived from an EMBL/GenBank/DDBJ whole genome shotgun (WGS) entry which is preliminary data.</text>
</comment>
<proteinExistence type="predicted"/>
<evidence type="ECO:0000256" key="2">
    <source>
        <dbReference type="SAM" id="Phobius"/>
    </source>
</evidence>
<dbReference type="AlphaFoldDB" id="A0A9N9LHJ3"/>
<keyword evidence="2" id="KW-0812">Transmembrane</keyword>
<name>A0A9N9LHJ3_9HELO</name>
<feature type="transmembrane region" description="Helical" evidence="2">
    <location>
        <begin position="220"/>
        <end position="242"/>
    </location>
</feature>
<evidence type="ECO:0000313" key="3">
    <source>
        <dbReference type="EMBL" id="CAG8975319.1"/>
    </source>
</evidence>
<evidence type="ECO:0000256" key="1">
    <source>
        <dbReference type="SAM" id="MobiDB-lite"/>
    </source>
</evidence>
<protein>
    <submittedName>
        <fullName evidence="3">Uncharacterized protein</fullName>
    </submittedName>
</protein>
<dbReference type="Proteomes" id="UP000701801">
    <property type="component" value="Unassembled WGS sequence"/>
</dbReference>
<sequence>MAEISLELQLRTSSPPAPEPTLRARHRRFFESKRRENRSIEERGHHKHKLNKNGTFDTSDSSDDGGASKARVPRPLPPGATPTLAATTSSPVGSLGSSEAPTIVGNFNLSIYTNNFVANTYGRFWQYYSLTGETNSTPKRPPITNETPAARLADQKAAPTVPPPQVSKTPVAAPQPTPFPTSSDTPNVSGIPTNIGGLGGPGINGFTRHASSGSTISGGMVTGIVSGVVGLIIAAVLAIIFIRKRRLRHLSYPRGALPPMSQASSGKPPSVITRARQRAESILWGSQATVGTRTEAISQRQPFQRP</sequence>
<feature type="region of interest" description="Disordered" evidence="1">
    <location>
        <begin position="1"/>
        <end position="96"/>
    </location>
</feature>
<keyword evidence="2" id="KW-1133">Transmembrane helix</keyword>
<dbReference type="CDD" id="cd12087">
    <property type="entry name" value="TM_EGFR-like"/>
    <property type="match status" value="1"/>
</dbReference>
<keyword evidence="4" id="KW-1185">Reference proteome</keyword>
<feature type="compositionally biased region" description="Basic and acidic residues" evidence="1">
    <location>
        <begin position="29"/>
        <end position="44"/>
    </location>
</feature>